<dbReference type="Proteomes" id="UP000519439">
    <property type="component" value="Unassembled WGS sequence"/>
</dbReference>
<proteinExistence type="predicted"/>
<dbReference type="PANTHER" id="PTHR43857:SF1">
    <property type="entry name" value="YJGH FAMILY PROTEIN"/>
    <property type="match status" value="1"/>
</dbReference>
<dbReference type="AlphaFoldDB" id="A0A7W6IGN2"/>
<evidence type="ECO:0000313" key="1">
    <source>
        <dbReference type="EMBL" id="MBB4041166.1"/>
    </source>
</evidence>
<evidence type="ECO:0000313" key="2">
    <source>
        <dbReference type="Proteomes" id="UP000519439"/>
    </source>
</evidence>
<dbReference type="EMBL" id="JACIDC010000009">
    <property type="protein sequence ID" value="MBB4041166.1"/>
    <property type="molecule type" value="Genomic_DNA"/>
</dbReference>
<protein>
    <submittedName>
        <fullName evidence="1">Enamine deaminase RidA (YjgF/YER057c/UK114 family)</fullName>
    </submittedName>
</protein>
<dbReference type="Gene3D" id="3.30.1330.40">
    <property type="entry name" value="RutC-like"/>
    <property type="match status" value="1"/>
</dbReference>
<dbReference type="PANTHER" id="PTHR43857">
    <property type="entry name" value="BLR7761 PROTEIN"/>
    <property type="match status" value="1"/>
</dbReference>
<accession>A0A7W6IGN2</accession>
<comment type="caution">
    <text evidence="1">The sequence shown here is derived from an EMBL/GenBank/DDBJ whole genome shotgun (WGS) entry which is preliminary data.</text>
</comment>
<reference evidence="1 2" key="1">
    <citation type="submission" date="2020-08" db="EMBL/GenBank/DDBJ databases">
        <title>Genomic Encyclopedia of Type Strains, Phase IV (KMG-IV): sequencing the most valuable type-strain genomes for metagenomic binning, comparative biology and taxonomic classification.</title>
        <authorList>
            <person name="Goeker M."/>
        </authorList>
    </citation>
    <scope>NUCLEOTIDE SEQUENCE [LARGE SCALE GENOMIC DNA]</scope>
    <source>
        <strain evidence="1 2">DSM 15743</strain>
    </source>
</reference>
<keyword evidence="2" id="KW-1185">Reference proteome</keyword>
<dbReference type="RefSeq" id="WP_051435294.1">
    <property type="nucleotide sequence ID" value="NZ_JACIDC010000009.1"/>
</dbReference>
<dbReference type="InterPro" id="IPR035959">
    <property type="entry name" value="RutC-like_sf"/>
</dbReference>
<dbReference type="SUPFAM" id="SSF55298">
    <property type="entry name" value="YjgF-like"/>
    <property type="match status" value="1"/>
</dbReference>
<sequence>MKTDKIFEPVGILSDRLTFSPAVRVGNMVWLSGMTATDENRQIVGIGDIAAQTRYIFKKMETILQSLGAGLNNIVETVDYVTTFEGYERTAAVRREVFGGAPYPAATGVLVSGLVRPEALIEIRATAVLASGHAEIIAEAGR</sequence>
<organism evidence="1 2">
    <name type="scientific">Microvirga flocculans</name>
    <dbReference type="NCBI Taxonomy" id="217168"/>
    <lineage>
        <taxon>Bacteria</taxon>
        <taxon>Pseudomonadati</taxon>
        <taxon>Pseudomonadota</taxon>
        <taxon>Alphaproteobacteria</taxon>
        <taxon>Hyphomicrobiales</taxon>
        <taxon>Methylobacteriaceae</taxon>
        <taxon>Microvirga</taxon>
    </lineage>
</organism>
<dbReference type="Pfam" id="PF01042">
    <property type="entry name" value="Ribonuc_L-PSP"/>
    <property type="match status" value="1"/>
</dbReference>
<name>A0A7W6IGN2_9HYPH</name>
<dbReference type="InterPro" id="IPR006175">
    <property type="entry name" value="YjgF/YER057c/UK114"/>
</dbReference>
<gene>
    <name evidence="1" type="ORF">GGR34_002829</name>
</gene>